<reference evidence="2" key="1">
    <citation type="journal article" date="2014" name="Int. J. Syst. Evol. Microbiol.">
        <title>Complete genome sequence of Corynebacterium casei LMG S-19264T (=DSM 44701T), isolated from a smear-ripened cheese.</title>
        <authorList>
            <consortium name="US DOE Joint Genome Institute (JGI-PGF)"/>
            <person name="Walter F."/>
            <person name="Albersmeier A."/>
            <person name="Kalinowski J."/>
            <person name="Ruckert C."/>
        </authorList>
    </citation>
    <scope>NUCLEOTIDE SEQUENCE</scope>
    <source>
        <strain evidence="2">CGMCC 1.12813</strain>
    </source>
</reference>
<dbReference type="PANTHER" id="PTHR43157">
    <property type="entry name" value="PHOSPHATIDYLINOSITOL-GLYCAN BIOSYNTHESIS CLASS F PROTEIN-RELATED"/>
    <property type="match status" value="1"/>
</dbReference>
<dbReference type="RefSeq" id="WP_188510931.1">
    <property type="nucleotide sequence ID" value="NZ_BMGB01000001.1"/>
</dbReference>
<dbReference type="PANTHER" id="PTHR43157:SF31">
    <property type="entry name" value="PHOSPHATIDYLINOSITOL-GLYCAN BIOSYNTHESIS CLASS F PROTEIN"/>
    <property type="match status" value="1"/>
</dbReference>
<gene>
    <name evidence="2" type="ORF">GCM10010979_25230</name>
</gene>
<dbReference type="PRINTS" id="PR00081">
    <property type="entry name" value="GDHRDH"/>
</dbReference>
<dbReference type="AlphaFoldDB" id="A0A916SNY5"/>
<accession>A0A916SNY5</accession>
<dbReference type="Pfam" id="PF00106">
    <property type="entry name" value="adh_short"/>
    <property type="match status" value="1"/>
</dbReference>
<dbReference type="InterPro" id="IPR002347">
    <property type="entry name" value="SDR_fam"/>
</dbReference>
<sequence length="309" mass="32768">MTWHPGRLPDRRGRVYVVTGGNAGLGYFTAEQLASTGAHVVLASRDGKKADAAIRSIRARLGRASLDRITVDLSSLESAETAGRAIADFDRLDGLVLNAGTVTGSRDRQETDDGLELVLATNYVGHFALTARAWPILARTPESRVVGLGSLSTELVRLDPADLLSERRYGFFRAYAFSKHAIHGFTLELDRRSRAASAGVAGVLAHPGYAVDGLTPQRPGIASRGAGDRLYGASIAVGAQGKNRGAASTVRALLDPTVVGGEYVGPEFLTRGRPVLQRPVVSSASPEFGAYLWAQSELWTGIPFDVAAS</sequence>
<reference evidence="2" key="2">
    <citation type="submission" date="2020-09" db="EMBL/GenBank/DDBJ databases">
        <authorList>
            <person name="Sun Q."/>
            <person name="Zhou Y."/>
        </authorList>
    </citation>
    <scope>NUCLEOTIDE SEQUENCE</scope>
    <source>
        <strain evidence="2">CGMCC 1.12813</strain>
    </source>
</reference>
<dbReference type="GO" id="GO:0016491">
    <property type="term" value="F:oxidoreductase activity"/>
    <property type="evidence" value="ECO:0007669"/>
    <property type="project" value="UniProtKB-KW"/>
</dbReference>
<dbReference type="SUPFAM" id="SSF51735">
    <property type="entry name" value="NAD(P)-binding Rossmann-fold domains"/>
    <property type="match status" value="1"/>
</dbReference>
<keyword evidence="1" id="KW-0560">Oxidoreductase</keyword>
<name>A0A916SNY5_9MICO</name>
<organism evidence="2 3">
    <name type="scientific">Conyzicola nivalis</name>
    <dbReference type="NCBI Taxonomy" id="1477021"/>
    <lineage>
        <taxon>Bacteria</taxon>
        <taxon>Bacillati</taxon>
        <taxon>Actinomycetota</taxon>
        <taxon>Actinomycetes</taxon>
        <taxon>Micrococcales</taxon>
        <taxon>Microbacteriaceae</taxon>
        <taxon>Conyzicola</taxon>
    </lineage>
</organism>
<evidence type="ECO:0000313" key="2">
    <source>
        <dbReference type="EMBL" id="GGB09567.1"/>
    </source>
</evidence>
<dbReference type="Gene3D" id="3.40.50.720">
    <property type="entry name" value="NAD(P)-binding Rossmann-like Domain"/>
    <property type="match status" value="1"/>
</dbReference>
<dbReference type="Proteomes" id="UP000606922">
    <property type="component" value="Unassembled WGS sequence"/>
</dbReference>
<evidence type="ECO:0000313" key="3">
    <source>
        <dbReference type="Proteomes" id="UP000606922"/>
    </source>
</evidence>
<protein>
    <submittedName>
        <fullName evidence="2">Oxidoreductase</fullName>
    </submittedName>
</protein>
<evidence type="ECO:0000256" key="1">
    <source>
        <dbReference type="ARBA" id="ARBA00023002"/>
    </source>
</evidence>
<dbReference type="InterPro" id="IPR036291">
    <property type="entry name" value="NAD(P)-bd_dom_sf"/>
</dbReference>
<comment type="caution">
    <text evidence="2">The sequence shown here is derived from an EMBL/GenBank/DDBJ whole genome shotgun (WGS) entry which is preliminary data.</text>
</comment>
<proteinExistence type="predicted"/>
<keyword evidence="3" id="KW-1185">Reference proteome</keyword>
<dbReference type="EMBL" id="BMGB01000001">
    <property type="protein sequence ID" value="GGB09567.1"/>
    <property type="molecule type" value="Genomic_DNA"/>
</dbReference>